<dbReference type="PANTHER" id="PTHR33164">
    <property type="entry name" value="TRANSCRIPTIONAL REGULATOR, MARR FAMILY"/>
    <property type="match status" value="1"/>
</dbReference>
<reference evidence="2 3" key="1">
    <citation type="submission" date="2016-10" db="EMBL/GenBank/DDBJ databases">
        <authorList>
            <person name="de Groot N.N."/>
        </authorList>
    </citation>
    <scope>NUCLEOTIDE SEQUENCE [LARGE SCALE GENOMIC DNA]</scope>
    <source>
        <strain evidence="2 3">R-24608</strain>
    </source>
</reference>
<name>A0A1I7FEN5_9BURK</name>
<dbReference type="Pfam" id="PF12802">
    <property type="entry name" value="MarR_2"/>
    <property type="match status" value="1"/>
</dbReference>
<dbReference type="AlphaFoldDB" id="A0A1I7FEN5"/>
<dbReference type="InterPro" id="IPR036388">
    <property type="entry name" value="WH-like_DNA-bd_sf"/>
</dbReference>
<dbReference type="InterPro" id="IPR036390">
    <property type="entry name" value="WH_DNA-bd_sf"/>
</dbReference>
<dbReference type="RefSeq" id="WP_054255252.1">
    <property type="nucleotide sequence ID" value="NZ_CYIG01000005.1"/>
</dbReference>
<dbReference type="OrthoDB" id="4549026at2"/>
<evidence type="ECO:0000313" key="3">
    <source>
        <dbReference type="Proteomes" id="UP000183656"/>
    </source>
</evidence>
<dbReference type="InterPro" id="IPR039422">
    <property type="entry name" value="MarR/SlyA-like"/>
</dbReference>
<gene>
    <name evidence="2" type="ORF">SAMN04489707_100216</name>
</gene>
<dbReference type="Gene3D" id="1.10.10.10">
    <property type="entry name" value="Winged helix-like DNA-binding domain superfamily/Winged helix DNA-binding domain"/>
    <property type="match status" value="1"/>
</dbReference>
<dbReference type="PROSITE" id="PS50995">
    <property type="entry name" value="HTH_MARR_2"/>
    <property type="match status" value="1"/>
</dbReference>
<dbReference type="SUPFAM" id="SSF46785">
    <property type="entry name" value="Winged helix' DNA-binding domain"/>
    <property type="match status" value="1"/>
</dbReference>
<dbReference type="InterPro" id="IPR000835">
    <property type="entry name" value="HTH_MarR-typ"/>
</dbReference>
<dbReference type="GO" id="GO:0003700">
    <property type="term" value="F:DNA-binding transcription factor activity"/>
    <property type="evidence" value="ECO:0007669"/>
    <property type="project" value="InterPro"/>
</dbReference>
<feature type="domain" description="HTH marR-type" evidence="1">
    <location>
        <begin position="4"/>
        <end position="142"/>
    </location>
</feature>
<accession>A0A1I7FEN5</accession>
<dbReference type="SMART" id="SM00347">
    <property type="entry name" value="HTH_MARR"/>
    <property type="match status" value="1"/>
</dbReference>
<protein>
    <submittedName>
        <fullName evidence="2">DNA-binding transcriptional regulator, MarR family</fullName>
    </submittedName>
</protein>
<sequence length="148" mass="16110">MAHPPRLVYLLGSAQRRLQQWIAAQQERAALSGTRPPTPAQAGVLFVLARSDGITMGQLAEALDLAPSAASGLVQRMEALDWVARRPSPHDARTLQLWLLPAGQAQLPALRTATQSINQRLTAGFTDAELHTVARWLEHVQTLGDSHD</sequence>
<evidence type="ECO:0000259" key="1">
    <source>
        <dbReference type="PROSITE" id="PS50995"/>
    </source>
</evidence>
<organism evidence="2 3">
    <name type="scientific">Paenacidovorax caeni</name>
    <dbReference type="NCBI Taxonomy" id="343013"/>
    <lineage>
        <taxon>Bacteria</taxon>
        <taxon>Pseudomonadati</taxon>
        <taxon>Pseudomonadota</taxon>
        <taxon>Betaproteobacteria</taxon>
        <taxon>Burkholderiales</taxon>
        <taxon>Comamonadaceae</taxon>
        <taxon>Paenacidovorax</taxon>
    </lineage>
</organism>
<dbReference type="PANTHER" id="PTHR33164:SF107">
    <property type="entry name" value="TRANSCRIPTIONAL REGULATORY PROTEIN"/>
    <property type="match status" value="1"/>
</dbReference>
<keyword evidence="3" id="KW-1185">Reference proteome</keyword>
<dbReference type="EMBL" id="FPBX01000002">
    <property type="protein sequence ID" value="SFU34628.1"/>
    <property type="molecule type" value="Genomic_DNA"/>
</dbReference>
<dbReference type="GO" id="GO:0003677">
    <property type="term" value="F:DNA binding"/>
    <property type="evidence" value="ECO:0007669"/>
    <property type="project" value="UniProtKB-KW"/>
</dbReference>
<proteinExistence type="predicted"/>
<dbReference type="STRING" id="343013.SAMN04489707_100216"/>
<dbReference type="GO" id="GO:0006950">
    <property type="term" value="P:response to stress"/>
    <property type="evidence" value="ECO:0007669"/>
    <property type="project" value="TreeGrafter"/>
</dbReference>
<keyword evidence="2" id="KW-0238">DNA-binding</keyword>
<evidence type="ECO:0000313" key="2">
    <source>
        <dbReference type="EMBL" id="SFU34628.1"/>
    </source>
</evidence>
<dbReference type="Proteomes" id="UP000183656">
    <property type="component" value="Unassembled WGS sequence"/>
</dbReference>